<dbReference type="InterPro" id="IPR005135">
    <property type="entry name" value="Endo/exonuclease/phosphatase"/>
</dbReference>
<proteinExistence type="predicted"/>
<dbReference type="InterPro" id="IPR036691">
    <property type="entry name" value="Endo/exonu/phosph_ase_sf"/>
</dbReference>
<dbReference type="PANTHER" id="PTHR36688:SF2">
    <property type="entry name" value="ENDONUCLEASE_EXONUCLEASE_PHOSPHATASE DOMAIN-CONTAINING PROTEIN"/>
    <property type="match status" value="1"/>
</dbReference>
<dbReference type="SUPFAM" id="SSF56219">
    <property type="entry name" value="DNase I-like"/>
    <property type="match status" value="1"/>
</dbReference>
<feature type="non-terminal residue" evidence="2">
    <location>
        <position position="560"/>
    </location>
</feature>
<dbReference type="Proteomes" id="UP000038009">
    <property type="component" value="Unassembled WGS sequence"/>
</dbReference>
<accession>A0A0N1IHT1</accession>
<keyword evidence="3" id="KW-1185">Reference proteome</keyword>
<evidence type="ECO:0000313" key="2">
    <source>
        <dbReference type="EMBL" id="KPI83371.1"/>
    </source>
</evidence>
<protein>
    <recommendedName>
        <fullName evidence="1">Endonuclease/exonuclease/phosphatase domain-containing protein</fullName>
    </recommendedName>
</protein>
<feature type="domain" description="Endonuclease/exonuclease/phosphatase" evidence="1">
    <location>
        <begin position="117"/>
        <end position="226"/>
    </location>
</feature>
<dbReference type="EMBL" id="LJSK01000387">
    <property type="protein sequence ID" value="KPI83371.1"/>
    <property type="molecule type" value="Genomic_DNA"/>
</dbReference>
<dbReference type="OrthoDB" id="248774at2759"/>
<dbReference type="GO" id="GO:0003824">
    <property type="term" value="F:catalytic activity"/>
    <property type="evidence" value="ECO:0007669"/>
    <property type="project" value="InterPro"/>
</dbReference>
<reference evidence="2 3" key="1">
    <citation type="journal article" date="2015" name="PLoS Pathog.">
        <title>Leptomonas seymouri: Adaptations to the Dixenous Life Cycle Analyzed by Genome Sequencing, Transcriptome Profiling and Co-infection with Leishmania donovani.</title>
        <authorList>
            <person name="Kraeva N."/>
            <person name="Butenko A."/>
            <person name="Hlavacova J."/>
            <person name="Kostygov A."/>
            <person name="Myskova J."/>
            <person name="Grybchuk D."/>
            <person name="Lestinova T."/>
            <person name="Votypka J."/>
            <person name="Volf P."/>
            <person name="Opperdoes F."/>
            <person name="Flegontov P."/>
            <person name="Lukes J."/>
            <person name="Yurchenko V."/>
        </authorList>
    </citation>
    <scope>NUCLEOTIDE SEQUENCE [LARGE SCALE GENOMIC DNA]</scope>
    <source>
        <strain evidence="2 3">ATCC 30220</strain>
    </source>
</reference>
<organism evidence="2 3">
    <name type="scientific">Leptomonas seymouri</name>
    <dbReference type="NCBI Taxonomy" id="5684"/>
    <lineage>
        <taxon>Eukaryota</taxon>
        <taxon>Discoba</taxon>
        <taxon>Euglenozoa</taxon>
        <taxon>Kinetoplastea</taxon>
        <taxon>Metakinetoplastina</taxon>
        <taxon>Trypanosomatida</taxon>
        <taxon>Trypanosomatidae</taxon>
        <taxon>Leishmaniinae</taxon>
        <taxon>Leptomonas</taxon>
    </lineage>
</organism>
<dbReference type="Pfam" id="PF14529">
    <property type="entry name" value="Exo_endo_phos_2"/>
    <property type="match status" value="1"/>
</dbReference>
<evidence type="ECO:0000313" key="3">
    <source>
        <dbReference type="Proteomes" id="UP000038009"/>
    </source>
</evidence>
<dbReference type="Gene3D" id="3.60.10.10">
    <property type="entry name" value="Endonuclease/exonuclease/phosphatase"/>
    <property type="match status" value="1"/>
</dbReference>
<dbReference type="VEuPathDB" id="TriTrypDB:Lsey_0387_0070"/>
<name>A0A0N1IHT1_LEPSE</name>
<dbReference type="PANTHER" id="PTHR36688">
    <property type="entry name" value="ENDO/EXONUCLEASE/PHOSPHATASE DOMAIN-CONTAINING PROTEIN"/>
    <property type="match status" value="1"/>
</dbReference>
<dbReference type="AlphaFoldDB" id="A0A0N1IHT1"/>
<comment type="caution">
    <text evidence="2">The sequence shown here is derived from an EMBL/GenBank/DDBJ whole genome shotgun (WGS) entry which is preliminary data.</text>
</comment>
<gene>
    <name evidence="2" type="ORF">ABL78_7601</name>
</gene>
<dbReference type="InterPro" id="IPR052560">
    <property type="entry name" value="RdDP_mobile_element"/>
</dbReference>
<dbReference type="OMA" id="VEVIWRD"/>
<sequence>MFLLQCGDVESNPGPLTVVQANVNGLSKAKQTALLAAEADLYLLQEVKLSPNLANTWKVPGYTTYLCARTSRGGGTAIFVRQKEHVQSRRIPWKPRDGDSSVEGITVEVIWRDLTLRIGVVYMPPPASVTASLHRFMDTLRGYPSIFCGDINLQHPSWWTSAEQSDDADRFVALMEDSGFVLENVPDTPTYYQRTTHSALDVTWSRNITIENWCANPTVDSDHKYLTYAITLVRGVLITPSIPTFSRLFYSWKRANWGHFSAEVLKALKPLGPMSLDAYLMQFTSALRCATKRSCPHGCRTKGVTRWSHEMDTADKAAVTAQEAYFATPNAETLRTYQMCKDARARIIREALKDTWHRRISKADPGSSAPWSMLRAVRAAPTIPLVNQALSSSDGQTADTHRRKLRLLAKALFHRPTNPTAPSHFHHSRLLFFPFKAMLTPESLPSPSSSFSSFFTARSADTQGPPASTSSSSFFSCEDIPGAYALSFLSFPPEYDAIANWMATNRVVGIDSPFTMAEMDAALARLEDSRSAGPDGILNEMLHHLPREAKVHLLTLINWM</sequence>
<evidence type="ECO:0000259" key="1">
    <source>
        <dbReference type="Pfam" id="PF14529"/>
    </source>
</evidence>